<sequence length="341" mass="39315">MSFDNQAYLADQNTAHRLDNDLYFGSLETLSTQLQSIKQNNIRFFIAIDIPSEQCAQLYNQVISNLYESKDDVIMINFESINSNINESSFQSDELLTSYRWNNTRLLQNLVNSLITPSPIPSPTHSEKNLNIMNYNNNIHENYNSNSPDILNELTYLLKGANKLDSNILTIQNIEKFQLFNDFLTIFKKFGNSFVFANNENNENLITLLISTVLKKNPTLNLIESLQFIKSLKSNDPSNTQELQDAKIFWCSPLINYHEFVRKNNMFWGISSNMNNNNNNNMINQQQFNYQTINSHYGNGNSLYQTPNSNRTRKLDSISQQQQQLQHGSSSSSPNKRSRGD</sequence>
<dbReference type="HOGENOM" id="CLU_071381_0_0_1"/>
<dbReference type="GeneID" id="11498786"/>
<dbReference type="OrthoDB" id="4069549at2759"/>
<evidence type="ECO:0000256" key="1">
    <source>
        <dbReference type="SAM" id="MobiDB-lite"/>
    </source>
</evidence>
<accession>G0WBT8</accession>
<gene>
    <name evidence="2" type="primary">NDAI0E03910</name>
    <name evidence="2" type="ordered locus">NDAI_0E03910</name>
</gene>
<keyword evidence="3" id="KW-1185">Reference proteome</keyword>
<dbReference type="RefSeq" id="XP_003670451.1">
    <property type="nucleotide sequence ID" value="XM_003670403.1"/>
</dbReference>
<dbReference type="eggNOG" id="ENOG502S3NH">
    <property type="taxonomic scope" value="Eukaryota"/>
</dbReference>
<proteinExistence type="predicted"/>
<dbReference type="OMA" id="DVIMINF"/>
<dbReference type="AlphaFoldDB" id="G0WBT8"/>
<feature type="compositionally biased region" description="Low complexity" evidence="1">
    <location>
        <begin position="317"/>
        <end position="333"/>
    </location>
</feature>
<organism evidence="2 3">
    <name type="scientific">Naumovozyma dairenensis (strain ATCC 10597 / BCRC 20456 / CBS 421 / NBRC 0211 / NRRL Y-12639)</name>
    <name type="common">Saccharomyces dairenensis</name>
    <dbReference type="NCBI Taxonomy" id="1071378"/>
    <lineage>
        <taxon>Eukaryota</taxon>
        <taxon>Fungi</taxon>
        <taxon>Dikarya</taxon>
        <taxon>Ascomycota</taxon>
        <taxon>Saccharomycotina</taxon>
        <taxon>Saccharomycetes</taxon>
        <taxon>Saccharomycetales</taxon>
        <taxon>Saccharomycetaceae</taxon>
        <taxon>Naumovozyma</taxon>
    </lineage>
</organism>
<name>G0WBT8_NAUDC</name>
<dbReference type="KEGG" id="ndi:NDAI_0E03910"/>
<evidence type="ECO:0000313" key="2">
    <source>
        <dbReference type="EMBL" id="CCD25208.1"/>
    </source>
</evidence>
<evidence type="ECO:0000313" key="3">
    <source>
        <dbReference type="Proteomes" id="UP000000689"/>
    </source>
</evidence>
<reference evidence="2 3" key="1">
    <citation type="journal article" date="2011" name="Proc. Natl. Acad. Sci. U.S.A.">
        <title>Evolutionary erosion of yeast sex chromosomes by mating-type switching accidents.</title>
        <authorList>
            <person name="Gordon J.L."/>
            <person name="Armisen D."/>
            <person name="Proux-Wera E."/>
            <person name="Oheigeartaigh S.S."/>
            <person name="Byrne K.P."/>
            <person name="Wolfe K.H."/>
        </authorList>
    </citation>
    <scope>NUCLEOTIDE SEQUENCE [LARGE SCALE GENOMIC DNA]</scope>
    <source>
        <strain evidence="3">ATCC 10597 / BCRC 20456 / CBS 421 / NBRC 0211 / NRRL Y-12639</strain>
    </source>
</reference>
<dbReference type="Proteomes" id="UP000000689">
    <property type="component" value="Chromosome 5"/>
</dbReference>
<feature type="region of interest" description="Disordered" evidence="1">
    <location>
        <begin position="317"/>
        <end position="341"/>
    </location>
</feature>
<dbReference type="EMBL" id="HE580271">
    <property type="protein sequence ID" value="CCD25208.1"/>
    <property type="molecule type" value="Genomic_DNA"/>
</dbReference>
<protein>
    <submittedName>
        <fullName evidence="2">Uncharacterized protein</fullName>
    </submittedName>
</protein>